<dbReference type="EMBL" id="BAABLP010000003">
    <property type="protein sequence ID" value="GAA4745432.1"/>
    <property type="molecule type" value="Genomic_DNA"/>
</dbReference>
<keyword evidence="2" id="KW-1133">Transmembrane helix</keyword>
<keyword evidence="4" id="KW-1185">Reference proteome</keyword>
<comment type="caution">
    <text evidence="3">The sequence shown here is derived from an EMBL/GenBank/DDBJ whole genome shotgun (WGS) entry which is preliminary data.</text>
</comment>
<protein>
    <submittedName>
        <fullName evidence="3">Uncharacterized protein</fullName>
    </submittedName>
</protein>
<feature type="region of interest" description="Disordered" evidence="1">
    <location>
        <begin position="1"/>
        <end position="22"/>
    </location>
</feature>
<evidence type="ECO:0000313" key="3">
    <source>
        <dbReference type="EMBL" id="GAA4745432.1"/>
    </source>
</evidence>
<name>A0ABP8Z3I9_9MICO</name>
<dbReference type="Proteomes" id="UP001500121">
    <property type="component" value="Unassembled WGS sequence"/>
</dbReference>
<keyword evidence="2" id="KW-0472">Membrane</keyword>
<accession>A0ABP8Z3I9</accession>
<proteinExistence type="predicted"/>
<gene>
    <name evidence="3" type="ORF">GCM10025783_16520</name>
</gene>
<evidence type="ECO:0000256" key="1">
    <source>
        <dbReference type="SAM" id="MobiDB-lite"/>
    </source>
</evidence>
<reference evidence="4" key="1">
    <citation type="journal article" date="2019" name="Int. J. Syst. Evol. Microbiol.">
        <title>The Global Catalogue of Microorganisms (GCM) 10K type strain sequencing project: providing services to taxonomists for standard genome sequencing and annotation.</title>
        <authorList>
            <consortium name="The Broad Institute Genomics Platform"/>
            <consortium name="The Broad Institute Genome Sequencing Center for Infectious Disease"/>
            <person name="Wu L."/>
            <person name="Ma J."/>
        </authorList>
    </citation>
    <scope>NUCLEOTIDE SEQUENCE [LARGE SCALE GENOMIC DNA]</scope>
    <source>
        <strain evidence="4">JCM 19015</strain>
    </source>
</reference>
<dbReference type="RefSeq" id="WP_345480634.1">
    <property type="nucleotide sequence ID" value="NZ_BAABLP010000003.1"/>
</dbReference>
<sequence>MTDSDAAAAVRRRPQQPELQGVDTNTGPMWAIACLPLVSALLDAIPSPFGAVPRDVTSTAPGPSGFSVTVSLVLLVVSVLLAVADRRILRERGIIQPLHPAWELFDPVYVIGRAVVVHRRVRGSLSPLWLWVATSIASYAVNGLGH</sequence>
<evidence type="ECO:0000313" key="4">
    <source>
        <dbReference type="Proteomes" id="UP001500121"/>
    </source>
</evidence>
<feature type="transmembrane region" description="Helical" evidence="2">
    <location>
        <begin position="64"/>
        <end position="84"/>
    </location>
</feature>
<organism evidence="3 4">
    <name type="scientific">Amnibacterium soli</name>
    <dbReference type="NCBI Taxonomy" id="1282736"/>
    <lineage>
        <taxon>Bacteria</taxon>
        <taxon>Bacillati</taxon>
        <taxon>Actinomycetota</taxon>
        <taxon>Actinomycetes</taxon>
        <taxon>Micrococcales</taxon>
        <taxon>Microbacteriaceae</taxon>
        <taxon>Amnibacterium</taxon>
    </lineage>
</organism>
<keyword evidence="2" id="KW-0812">Transmembrane</keyword>
<evidence type="ECO:0000256" key="2">
    <source>
        <dbReference type="SAM" id="Phobius"/>
    </source>
</evidence>